<dbReference type="Pfam" id="PF14769">
    <property type="entry name" value="CLAMP"/>
    <property type="match status" value="1"/>
</dbReference>
<accession>A0ABY8U7M1</accession>
<keyword evidence="1" id="KW-0175">Coiled coil</keyword>
<dbReference type="InterPro" id="IPR032727">
    <property type="entry name" value="CLAMP"/>
</dbReference>
<reference evidence="2 3" key="1">
    <citation type="submission" date="2023-05" db="EMBL/GenBank/DDBJ databases">
        <title>A 100% complete, gapless, phased diploid assembly of the Scenedesmus obliquus UTEX 3031 genome.</title>
        <authorList>
            <person name="Biondi T.C."/>
            <person name="Hanschen E.R."/>
            <person name="Kwon T."/>
            <person name="Eng W."/>
            <person name="Kruse C.P.S."/>
            <person name="Koehler S.I."/>
            <person name="Kunde Y."/>
            <person name="Gleasner C.D."/>
            <person name="You Mak K.T."/>
            <person name="Polle J."/>
            <person name="Hovde B.T."/>
            <person name="Starkenburg S.R."/>
        </authorList>
    </citation>
    <scope>NUCLEOTIDE SEQUENCE [LARGE SCALE GENOMIC DNA]</scope>
    <source>
        <strain evidence="2 3">DOE0152z</strain>
    </source>
</reference>
<protein>
    <submittedName>
        <fullName evidence="2">Uncharacterized protein</fullName>
    </submittedName>
</protein>
<name>A0ABY8U7M1_TETOB</name>
<feature type="coiled-coil region" evidence="1">
    <location>
        <begin position="182"/>
        <end position="219"/>
    </location>
</feature>
<dbReference type="EMBL" id="CP126215">
    <property type="protein sequence ID" value="WIA17277.1"/>
    <property type="molecule type" value="Genomic_DNA"/>
</dbReference>
<keyword evidence="3" id="KW-1185">Reference proteome</keyword>
<organism evidence="2 3">
    <name type="scientific">Tetradesmus obliquus</name>
    <name type="common">Green alga</name>
    <name type="synonym">Acutodesmus obliquus</name>
    <dbReference type="NCBI Taxonomy" id="3088"/>
    <lineage>
        <taxon>Eukaryota</taxon>
        <taxon>Viridiplantae</taxon>
        <taxon>Chlorophyta</taxon>
        <taxon>core chlorophytes</taxon>
        <taxon>Chlorophyceae</taxon>
        <taxon>CS clade</taxon>
        <taxon>Sphaeropleales</taxon>
        <taxon>Scenedesmaceae</taxon>
        <taxon>Tetradesmus</taxon>
    </lineage>
</organism>
<proteinExistence type="predicted"/>
<sequence length="279" mass="31783">MLNGFQARFLSWEHLSREQIVAIRAAPKQPGAPTARHLLQQYLSEQLGEDQLRNNIVLDLFAYTLQQGQAWGFDDERLSCLFGIIKEVHTASVAQQLTIERSFAFFKDTLINHSIERPPFSTGVFSQAEMRSILDWVLDTYYRHYKLYQYAFTSRVTMSVSTYHPTSLVETAPLLLPPLAEALTEEQHKQQLNEQQRQLEEQQRAEEAAARAAAEAAREAALQEAYEASLPDDIKERVMLALEREVAYLKKKMEEQFQAQQAGLIARLAQLEAAAKPAS</sequence>
<dbReference type="PANTHER" id="PTHR28457">
    <property type="entry name" value="COILED-COIL DOMAIN-CONTAINING PROTEIN 189"/>
    <property type="match status" value="1"/>
</dbReference>
<evidence type="ECO:0000256" key="1">
    <source>
        <dbReference type="SAM" id="Coils"/>
    </source>
</evidence>
<evidence type="ECO:0000313" key="2">
    <source>
        <dbReference type="EMBL" id="WIA17277.1"/>
    </source>
</evidence>
<dbReference type="PANTHER" id="PTHR28457:SF1">
    <property type="entry name" value="CILIA- AND FLAGELLA-ASSOCIATED PROTEIN 119"/>
    <property type="match status" value="1"/>
</dbReference>
<dbReference type="Proteomes" id="UP001244341">
    <property type="component" value="Chromosome 8b"/>
</dbReference>
<evidence type="ECO:0000313" key="3">
    <source>
        <dbReference type="Proteomes" id="UP001244341"/>
    </source>
</evidence>
<gene>
    <name evidence="2" type="ORF">OEZ85_014146</name>
</gene>